<dbReference type="AlphaFoldDB" id="A0A5C3LQC5"/>
<name>A0A5C3LQC5_9AGAR</name>
<protein>
    <recommendedName>
        <fullName evidence="2">DUF6533 domain-containing protein</fullName>
    </recommendedName>
</protein>
<evidence type="ECO:0000259" key="2">
    <source>
        <dbReference type="Pfam" id="PF20151"/>
    </source>
</evidence>
<organism evidence="3 4">
    <name type="scientific">Crucibulum laeve</name>
    <dbReference type="NCBI Taxonomy" id="68775"/>
    <lineage>
        <taxon>Eukaryota</taxon>
        <taxon>Fungi</taxon>
        <taxon>Dikarya</taxon>
        <taxon>Basidiomycota</taxon>
        <taxon>Agaricomycotina</taxon>
        <taxon>Agaricomycetes</taxon>
        <taxon>Agaricomycetidae</taxon>
        <taxon>Agaricales</taxon>
        <taxon>Agaricineae</taxon>
        <taxon>Nidulariaceae</taxon>
        <taxon>Crucibulum</taxon>
    </lineage>
</organism>
<evidence type="ECO:0000313" key="4">
    <source>
        <dbReference type="Proteomes" id="UP000308652"/>
    </source>
</evidence>
<dbReference type="Proteomes" id="UP000308652">
    <property type="component" value="Unassembled WGS sequence"/>
</dbReference>
<keyword evidence="4" id="KW-1185">Reference proteome</keyword>
<dbReference type="InterPro" id="IPR045340">
    <property type="entry name" value="DUF6533"/>
</dbReference>
<feature type="domain" description="DUF6533" evidence="2">
    <location>
        <begin position="29"/>
        <end position="72"/>
    </location>
</feature>
<keyword evidence="1" id="KW-0472">Membrane</keyword>
<gene>
    <name evidence="3" type="ORF">BDQ12DRAFT_655661</name>
</gene>
<sequence>MTLTTLTTNLTIFVNYNFYSSVRFIKLSIQFSSLALIYYDYILTFDDEVRYMWQKKFRRTTLAYIFCRFAMIGNIIYMLAVVDKLKIMRVCIPPKVNLFQCDAYSIWVLVQ</sequence>
<dbReference type="Pfam" id="PF20151">
    <property type="entry name" value="DUF6533"/>
    <property type="match status" value="1"/>
</dbReference>
<evidence type="ECO:0000313" key="3">
    <source>
        <dbReference type="EMBL" id="TFK35294.1"/>
    </source>
</evidence>
<keyword evidence="1" id="KW-0812">Transmembrane</keyword>
<feature type="transmembrane region" description="Helical" evidence="1">
    <location>
        <begin position="62"/>
        <end position="82"/>
    </location>
</feature>
<proteinExistence type="predicted"/>
<dbReference type="OrthoDB" id="3267855at2759"/>
<accession>A0A5C3LQC5</accession>
<dbReference type="EMBL" id="ML213622">
    <property type="protein sequence ID" value="TFK35294.1"/>
    <property type="molecule type" value="Genomic_DNA"/>
</dbReference>
<reference evidence="3 4" key="1">
    <citation type="journal article" date="2019" name="Nat. Ecol. Evol.">
        <title>Megaphylogeny resolves global patterns of mushroom evolution.</title>
        <authorList>
            <person name="Varga T."/>
            <person name="Krizsan K."/>
            <person name="Foldi C."/>
            <person name="Dima B."/>
            <person name="Sanchez-Garcia M."/>
            <person name="Sanchez-Ramirez S."/>
            <person name="Szollosi G.J."/>
            <person name="Szarkandi J.G."/>
            <person name="Papp V."/>
            <person name="Albert L."/>
            <person name="Andreopoulos W."/>
            <person name="Angelini C."/>
            <person name="Antonin V."/>
            <person name="Barry K.W."/>
            <person name="Bougher N.L."/>
            <person name="Buchanan P."/>
            <person name="Buyck B."/>
            <person name="Bense V."/>
            <person name="Catcheside P."/>
            <person name="Chovatia M."/>
            <person name="Cooper J."/>
            <person name="Damon W."/>
            <person name="Desjardin D."/>
            <person name="Finy P."/>
            <person name="Geml J."/>
            <person name="Haridas S."/>
            <person name="Hughes K."/>
            <person name="Justo A."/>
            <person name="Karasinski D."/>
            <person name="Kautmanova I."/>
            <person name="Kiss B."/>
            <person name="Kocsube S."/>
            <person name="Kotiranta H."/>
            <person name="LaButti K.M."/>
            <person name="Lechner B.E."/>
            <person name="Liimatainen K."/>
            <person name="Lipzen A."/>
            <person name="Lukacs Z."/>
            <person name="Mihaltcheva S."/>
            <person name="Morgado L.N."/>
            <person name="Niskanen T."/>
            <person name="Noordeloos M.E."/>
            <person name="Ohm R.A."/>
            <person name="Ortiz-Santana B."/>
            <person name="Ovrebo C."/>
            <person name="Racz N."/>
            <person name="Riley R."/>
            <person name="Savchenko A."/>
            <person name="Shiryaev A."/>
            <person name="Soop K."/>
            <person name="Spirin V."/>
            <person name="Szebenyi C."/>
            <person name="Tomsovsky M."/>
            <person name="Tulloss R.E."/>
            <person name="Uehling J."/>
            <person name="Grigoriev I.V."/>
            <person name="Vagvolgyi C."/>
            <person name="Papp T."/>
            <person name="Martin F.M."/>
            <person name="Miettinen O."/>
            <person name="Hibbett D.S."/>
            <person name="Nagy L.G."/>
        </authorList>
    </citation>
    <scope>NUCLEOTIDE SEQUENCE [LARGE SCALE GENOMIC DNA]</scope>
    <source>
        <strain evidence="3 4">CBS 166.37</strain>
    </source>
</reference>
<evidence type="ECO:0000256" key="1">
    <source>
        <dbReference type="SAM" id="Phobius"/>
    </source>
</evidence>
<keyword evidence="1" id="KW-1133">Transmembrane helix</keyword>